<name>A0A1M7YET6_9BACT</name>
<dbReference type="GO" id="GO:0016616">
    <property type="term" value="F:oxidoreductase activity, acting on the CH-OH group of donors, NAD or NADP as acceptor"/>
    <property type="evidence" value="ECO:0007669"/>
    <property type="project" value="TreeGrafter"/>
</dbReference>
<dbReference type="PROSITE" id="PS00061">
    <property type="entry name" value="ADH_SHORT"/>
    <property type="match status" value="1"/>
</dbReference>
<dbReference type="PRINTS" id="PR00080">
    <property type="entry name" value="SDRFAMILY"/>
</dbReference>
<gene>
    <name evidence="2" type="ORF">SAMN02745220_03866</name>
</gene>
<protein>
    <submittedName>
        <fullName evidence="2">3-oxoacyl-[acyl-carrier protein] reductase</fullName>
    </submittedName>
</protein>
<evidence type="ECO:0000313" key="2">
    <source>
        <dbReference type="EMBL" id="SHO51140.1"/>
    </source>
</evidence>
<dbReference type="PRINTS" id="PR00081">
    <property type="entry name" value="GDHRDH"/>
</dbReference>
<comment type="similarity">
    <text evidence="1">Belongs to the short-chain dehydrogenases/reductases (SDR) family.</text>
</comment>
<dbReference type="Pfam" id="PF13561">
    <property type="entry name" value="adh_short_C2"/>
    <property type="match status" value="1"/>
</dbReference>
<dbReference type="EMBL" id="FRFE01000023">
    <property type="protein sequence ID" value="SHO51140.1"/>
    <property type="molecule type" value="Genomic_DNA"/>
</dbReference>
<proteinExistence type="inferred from homology"/>
<dbReference type="STRING" id="1121416.SAMN02745220_03866"/>
<sequence>MDATDSAQVNEVTRHVAENFGGHIDILVNNAGHLVGRSTIADMTDKHWFKTMNINMTSAFYCTRAVLPYMNTGWGRIINMSSVAARNGGGNGAIAYAAAKGGIIAFTRGLSKEIASKGITVNGVAPGLILETPFHDTFNNDAGIEAAINATPLKRGGVPDDVANAILYFASDLGSFVTGEIMEINGGMYFS</sequence>
<evidence type="ECO:0000256" key="1">
    <source>
        <dbReference type="ARBA" id="ARBA00006484"/>
    </source>
</evidence>
<keyword evidence="3" id="KW-1185">Reference proteome</keyword>
<dbReference type="PANTHER" id="PTHR42760">
    <property type="entry name" value="SHORT-CHAIN DEHYDROGENASES/REDUCTASES FAMILY MEMBER"/>
    <property type="match status" value="1"/>
</dbReference>
<dbReference type="InterPro" id="IPR002347">
    <property type="entry name" value="SDR_fam"/>
</dbReference>
<reference evidence="2 3" key="1">
    <citation type="submission" date="2016-12" db="EMBL/GenBank/DDBJ databases">
        <authorList>
            <person name="Song W.-J."/>
            <person name="Kurnit D.M."/>
        </authorList>
    </citation>
    <scope>NUCLEOTIDE SEQUENCE [LARGE SCALE GENOMIC DNA]</scope>
    <source>
        <strain evidence="2 3">DSM 18488</strain>
    </source>
</reference>
<dbReference type="GO" id="GO:0030497">
    <property type="term" value="P:fatty acid elongation"/>
    <property type="evidence" value="ECO:0007669"/>
    <property type="project" value="TreeGrafter"/>
</dbReference>
<dbReference type="CDD" id="cd05233">
    <property type="entry name" value="SDR_c"/>
    <property type="match status" value="1"/>
</dbReference>
<dbReference type="Proteomes" id="UP000184603">
    <property type="component" value="Unassembled WGS sequence"/>
</dbReference>
<accession>A0A1M7YET6</accession>
<dbReference type="AlphaFoldDB" id="A0A1M7YET6"/>
<organism evidence="2 3">
    <name type="scientific">Desulfopila aestuarii DSM 18488</name>
    <dbReference type="NCBI Taxonomy" id="1121416"/>
    <lineage>
        <taxon>Bacteria</taxon>
        <taxon>Pseudomonadati</taxon>
        <taxon>Thermodesulfobacteriota</taxon>
        <taxon>Desulfobulbia</taxon>
        <taxon>Desulfobulbales</taxon>
        <taxon>Desulfocapsaceae</taxon>
        <taxon>Desulfopila</taxon>
    </lineage>
</organism>
<dbReference type="SUPFAM" id="SSF51735">
    <property type="entry name" value="NAD(P)-binding Rossmann-fold domains"/>
    <property type="match status" value="1"/>
</dbReference>
<dbReference type="Gene3D" id="3.40.50.720">
    <property type="entry name" value="NAD(P)-binding Rossmann-like Domain"/>
    <property type="match status" value="1"/>
</dbReference>
<dbReference type="PANTHER" id="PTHR42760:SF40">
    <property type="entry name" value="3-OXOACYL-[ACYL-CARRIER-PROTEIN] REDUCTASE, CHLOROPLASTIC"/>
    <property type="match status" value="1"/>
</dbReference>
<dbReference type="InterPro" id="IPR036291">
    <property type="entry name" value="NAD(P)-bd_dom_sf"/>
</dbReference>
<evidence type="ECO:0000313" key="3">
    <source>
        <dbReference type="Proteomes" id="UP000184603"/>
    </source>
</evidence>
<dbReference type="InterPro" id="IPR020904">
    <property type="entry name" value="Sc_DH/Rdtase_CS"/>
</dbReference>